<reference evidence="2" key="2">
    <citation type="submission" date="2019-07" db="EMBL/GenBank/DDBJ databases">
        <authorList>
            <person name="Seetharam A."/>
            <person name="Woodhouse M."/>
            <person name="Cannon E."/>
        </authorList>
    </citation>
    <scope>NUCLEOTIDE SEQUENCE [LARGE SCALE GENOMIC DNA]</scope>
    <source>
        <strain evidence="2">cv. B73</strain>
    </source>
</reference>
<reference evidence="3" key="1">
    <citation type="submission" date="2015-12" db="EMBL/GenBank/DDBJ databases">
        <title>Update maize B73 reference genome by single molecule sequencing technologies.</title>
        <authorList>
            <consortium name="Maize Genome Sequencing Project"/>
            <person name="Ware D."/>
        </authorList>
    </citation>
    <scope>NUCLEOTIDE SEQUENCE [LARGE SCALE GENOMIC DNA]</scope>
    <source>
        <strain evidence="3">cv. B73</strain>
    </source>
</reference>
<evidence type="ECO:0000256" key="1">
    <source>
        <dbReference type="SAM" id="SignalP"/>
    </source>
</evidence>
<feature type="signal peptide" evidence="1">
    <location>
        <begin position="1"/>
        <end position="21"/>
    </location>
</feature>
<dbReference type="Gramene" id="Zm00001eb097900_T001">
    <property type="protein sequence ID" value="Zm00001eb097900_P001"/>
    <property type="gene ID" value="Zm00001eb097900"/>
</dbReference>
<dbReference type="AlphaFoldDB" id="A0A804MMN2"/>
<name>A0A804MMN2_MAIZE</name>
<sequence length="158" mass="16915">MPKTFVQCVLLSVSVQTGALQQPPMSTNGCSKHPFKTAAPPPCSSSHASTGTPPALWLDARMDGCLVPFPTALGALLTWSLAMADLRFFPGRPSRPLSSHGARRPLFFHSHAIPLLARLYPPSPHGTAVLLPALWLCIRAVLEVEEDPLKSMTRGPSG</sequence>
<dbReference type="EnsemblPlants" id="Zm00001eb097900_T001">
    <property type="protein sequence ID" value="Zm00001eb097900_P001"/>
    <property type="gene ID" value="Zm00001eb097900"/>
</dbReference>
<organism evidence="2 3">
    <name type="scientific">Zea mays</name>
    <name type="common">Maize</name>
    <dbReference type="NCBI Taxonomy" id="4577"/>
    <lineage>
        <taxon>Eukaryota</taxon>
        <taxon>Viridiplantae</taxon>
        <taxon>Streptophyta</taxon>
        <taxon>Embryophyta</taxon>
        <taxon>Tracheophyta</taxon>
        <taxon>Spermatophyta</taxon>
        <taxon>Magnoliopsida</taxon>
        <taxon>Liliopsida</taxon>
        <taxon>Poales</taxon>
        <taxon>Poaceae</taxon>
        <taxon>PACMAD clade</taxon>
        <taxon>Panicoideae</taxon>
        <taxon>Andropogonodae</taxon>
        <taxon>Andropogoneae</taxon>
        <taxon>Tripsacinae</taxon>
        <taxon>Zea</taxon>
    </lineage>
</organism>
<accession>A0A804MMN2</accession>
<feature type="chain" id="PRO_5032357591" description="Secreted protein" evidence="1">
    <location>
        <begin position="22"/>
        <end position="158"/>
    </location>
</feature>
<proteinExistence type="predicted"/>
<reference evidence="2" key="3">
    <citation type="submission" date="2021-05" db="UniProtKB">
        <authorList>
            <consortium name="EnsemblPlants"/>
        </authorList>
    </citation>
    <scope>IDENTIFICATION</scope>
    <source>
        <strain evidence="2">cv. B73</strain>
    </source>
</reference>
<protein>
    <recommendedName>
        <fullName evidence="4">Secreted protein</fullName>
    </recommendedName>
</protein>
<evidence type="ECO:0000313" key="2">
    <source>
        <dbReference type="EnsemblPlants" id="Zm00001eb097900_P001"/>
    </source>
</evidence>
<evidence type="ECO:0000313" key="3">
    <source>
        <dbReference type="Proteomes" id="UP000007305"/>
    </source>
</evidence>
<keyword evidence="3" id="KW-1185">Reference proteome</keyword>
<evidence type="ECO:0008006" key="4">
    <source>
        <dbReference type="Google" id="ProtNLM"/>
    </source>
</evidence>
<keyword evidence="1" id="KW-0732">Signal</keyword>
<dbReference type="InParanoid" id="A0A804MMN2"/>
<dbReference type="Proteomes" id="UP000007305">
    <property type="component" value="Chromosome 2"/>
</dbReference>